<dbReference type="AlphaFoldDB" id="A0A3E1NX25"/>
<evidence type="ECO:0000313" key="1">
    <source>
        <dbReference type="EMBL" id="RFM32475.1"/>
    </source>
</evidence>
<dbReference type="Pfam" id="PF16132">
    <property type="entry name" value="DUF4843"/>
    <property type="match status" value="1"/>
</dbReference>
<organism evidence="1 2">
    <name type="scientific">Chitinophaga silvisoli</name>
    <dbReference type="NCBI Taxonomy" id="2291814"/>
    <lineage>
        <taxon>Bacteria</taxon>
        <taxon>Pseudomonadati</taxon>
        <taxon>Bacteroidota</taxon>
        <taxon>Chitinophagia</taxon>
        <taxon>Chitinophagales</taxon>
        <taxon>Chitinophagaceae</taxon>
        <taxon>Chitinophaga</taxon>
    </lineage>
</organism>
<keyword evidence="2" id="KW-1185">Reference proteome</keyword>
<sequence>MTLPTKTGAIFRHQTTYLYYHFQTMKYFMAEDKKDYTMKGIYIILLMSLFAACKKAEELHYDHAANIHFNLIGNDKDSIVYTFAYTPTLSQDTIYLPVQLAGIQVDKDRTYNAYVETDSSTAKAGVHFEPLKSGYLLPANTGVALLPVIIYNVADLVNESVSLMIKLKGTNDLGIEIPTGDDGKSLLKAKIVFSAMLEKPNWWDMWLGSYYSRTKHQLFLIVTGVTSLTTAGIDAPRNLYLANLLTTMLNDPFKWVANNPAKGYILEPSGDNYYFYNPENPARKMLLRKNAAAGKYYFIDENGEEVN</sequence>
<accession>A0A3E1NX25</accession>
<reference evidence="1 2" key="1">
    <citation type="submission" date="2018-08" db="EMBL/GenBank/DDBJ databases">
        <title>Chitinophaga sp. K20C18050901, a novel bacterium isolated from forest soil.</title>
        <authorList>
            <person name="Wang C."/>
        </authorList>
    </citation>
    <scope>NUCLEOTIDE SEQUENCE [LARGE SCALE GENOMIC DNA]</scope>
    <source>
        <strain evidence="1 2">K20C18050901</strain>
    </source>
</reference>
<name>A0A3E1NX25_9BACT</name>
<dbReference type="InterPro" id="IPR032299">
    <property type="entry name" value="DUF4843"/>
</dbReference>
<dbReference type="Proteomes" id="UP000261174">
    <property type="component" value="Unassembled WGS sequence"/>
</dbReference>
<evidence type="ECO:0000313" key="2">
    <source>
        <dbReference type="Proteomes" id="UP000261174"/>
    </source>
</evidence>
<proteinExistence type="predicted"/>
<dbReference type="EMBL" id="QTJV01000009">
    <property type="protein sequence ID" value="RFM32475.1"/>
    <property type="molecule type" value="Genomic_DNA"/>
</dbReference>
<gene>
    <name evidence="1" type="ORF">DXN04_22585</name>
</gene>
<protein>
    <submittedName>
        <fullName evidence="1">DUF4843 domain-containing protein</fullName>
    </submittedName>
</protein>
<comment type="caution">
    <text evidence="1">The sequence shown here is derived from an EMBL/GenBank/DDBJ whole genome shotgun (WGS) entry which is preliminary data.</text>
</comment>